<evidence type="ECO:0000256" key="3">
    <source>
        <dbReference type="ARBA" id="ARBA00023004"/>
    </source>
</evidence>
<keyword evidence="4" id="KW-0411">Iron-sulfur</keyword>
<keyword evidence="2" id="KW-0479">Metal-binding</keyword>
<dbReference type="InterPro" id="IPR018967">
    <property type="entry name" value="FeS-contain_CDGSH-typ"/>
</dbReference>
<evidence type="ECO:0000256" key="4">
    <source>
        <dbReference type="ARBA" id="ARBA00023014"/>
    </source>
</evidence>
<feature type="domain" description="Iron-binding zinc finger CDGSH type" evidence="6">
    <location>
        <begin position="32"/>
        <end position="69"/>
    </location>
</feature>
<dbReference type="SMART" id="SM00704">
    <property type="entry name" value="ZnF_CDGSH"/>
    <property type="match status" value="1"/>
</dbReference>
<dbReference type="GO" id="GO:0046872">
    <property type="term" value="F:metal ion binding"/>
    <property type="evidence" value="ECO:0007669"/>
    <property type="project" value="UniProtKB-KW"/>
</dbReference>
<dbReference type="VEuPathDB" id="PiroplasmaDB:TOT_040000378"/>
<keyword evidence="1" id="KW-0001">2Fe-2S</keyword>
<name>J4DQ82_THEOR</name>
<keyword evidence="3" id="KW-0408">Iron</keyword>
<evidence type="ECO:0000313" key="8">
    <source>
        <dbReference type="Proteomes" id="UP000003786"/>
    </source>
</evidence>
<sequence>MGSAISKTIKKTKVTRNIGDYLNTSGLPPVHTEVFTSHISPVTRIPVCRCWKSSKFPLCDNSHQKLEKMGIDCGPAMLEIRKRF</sequence>
<proteinExistence type="predicted"/>
<organism evidence="7 8">
    <name type="scientific">Theileria orientalis strain Shintoku</name>
    <dbReference type="NCBI Taxonomy" id="869250"/>
    <lineage>
        <taxon>Eukaryota</taxon>
        <taxon>Sar</taxon>
        <taxon>Alveolata</taxon>
        <taxon>Apicomplexa</taxon>
        <taxon>Aconoidasida</taxon>
        <taxon>Piroplasmida</taxon>
        <taxon>Theileriidae</taxon>
        <taxon>Theileria</taxon>
    </lineage>
</organism>
<dbReference type="Gene3D" id="3.40.5.90">
    <property type="entry name" value="CDGSH iron-sulfur domain, mitoNEET-type"/>
    <property type="match status" value="1"/>
</dbReference>
<dbReference type="Proteomes" id="UP000003786">
    <property type="component" value="Chromosome 4"/>
</dbReference>
<dbReference type="RefSeq" id="XP_009692300.1">
    <property type="nucleotide sequence ID" value="XM_009694005.1"/>
</dbReference>
<dbReference type="OrthoDB" id="449252at2759"/>
<protein>
    <submittedName>
        <fullName evidence="7">Clone ZZD536 mRNA sequence-like protein</fullName>
    </submittedName>
</protein>
<gene>
    <name evidence="7" type="ORF">TOT_040000378</name>
</gene>
<evidence type="ECO:0000259" key="6">
    <source>
        <dbReference type="SMART" id="SM00704"/>
    </source>
</evidence>
<evidence type="ECO:0000256" key="5">
    <source>
        <dbReference type="ARBA" id="ARBA00034078"/>
    </source>
</evidence>
<evidence type="ECO:0000256" key="2">
    <source>
        <dbReference type="ARBA" id="ARBA00022723"/>
    </source>
</evidence>
<comment type="cofactor">
    <cofactor evidence="5">
        <name>[2Fe-2S] cluster</name>
        <dbReference type="ChEBI" id="CHEBI:190135"/>
    </cofactor>
</comment>
<dbReference type="GO" id="GO:0051537">
    <property type="term" value="F:2 iron, 2 sulfur cluster binding"/>
    <property type="evidence" value="ECO:0007669"/>
    <property type="project" value="UniProtKB-KW"/>
</dbReference>
<accession>J4DQ82</accession>
<dbReference type="AlphaFoldDB" id="J4DQ82"/>
<dbReference type="GO" id="GO:0005737">
    <property type="term" value="C:cytoplasm"/>
    <property type="evidence" value="ECO:0007669"/>
    <property type="project" value="UniProtKB-ARBA"/>
</dbReference>
<dbReference type="GeneID" id="20716444"/>
<evidence type="ECO:0000313" key="7">
    <source>
        <dbReference type="EMBL" id="BAM41999.1"/>
    </source>
</evidence>
<reference evidence="7 8" key="1">
    <citation type="journal article" date="2012" name="MBio">
        <title>Comparative genome analysis of three eukaryotic parasites with differing abilities to transform leukocytes reveals key mediators of Theileria-induced leukocyte transformation.</title>
        <authorList>
            <person name="Hayashida K."/>
            <person name="Hara Y."/>
            <person name="Abe T."/>
            <person name="Yamasaki C."/>
            <person name="Toyoda A."/>
            <person name="Kosuge T."/>
            <person name="Suzuki Y."/>
            <person name="Sato Y."/>
            <person name="Kawashima S."/>
            <person name="Katayama T."/>
            <person name="Wakaguri H."/>
            <person name="Inoue N."/>
            <person name="Homma K."/>
            <person name="Tada-Umezaki M."/>
            <person name="Yagi Y."/>
            <person name="Fujii Y."/>
            <person name="Habara T."/>
            <person name="Kanehisa M."/>
            <person name="Watanabe H."/>
            <person name="Ito K."/>
            <person name="Gojobori T."/>
            <person name="Sugawara H."/>
            <person name="Imanishi T."/>
            <person name="Weir W."/>
            <person name="Gardner M."/>
            <person name="Pain A."/>
            <person name="Shiels B."/>
            <person name="Hattori M."/>
            <person name="Nene V."/>
            <person name="Sugimoto C."/>
        </authorList>
    </citation>
    <scope>NUCLEOTIDE SEQUENCE [LARGE SCALE GENOMIC DNA]</scope>
    <source>
        <strain evidence="7 8">Shintoku</strain>
    </source>
</reference>
<dbReference type="KEGG" id="tot:TOT_040000378"/>
<dbReference type="InterPro" id="IPR042216">
    <property type="entry name" value="MitoNEET_CISD"/>
</dbReference>
<dbReference type="eggNOG" id="ENOG502QXUF">
    <property type="taxonomic scope" value="Eukaryota"/>
</dbReference>
<dbReference type="OMA" id="QQGVICG"/>
<dbReference type="Pfam" id="PF09360">
    <property type="entry name" value="zf-CDGSH"/>
    <property type="match status" value="1"/>
</dbReference>
<evidence type="ECO:0000256" key="1">
    <source>
        <dbReference type="ARBA" id="ARBA00022714"/>
    </source>
</evidence>
<keyword evidence="8" id="KW-1185">Reference proteome</keyword>
<dbReference type="EMBL" id="AP011949">
    <property type="protein sequence ID" value="BAM41999.1"/>
    <property type="molecule type" value="Genomic_DNA"/>
</dbReference>